<dbReference type="OrthoDB" id="160207at2"/>
<comment type="caution">
    <text evidence="7">The sequence shown here is derived from an EMBL/GenBank/DDBJ whole genome shotgun (WGS) entry which is preliminary data.</text>
</comment>
<dbReference type="EMBL" id="NMVJ01000008">
    <property type="protein sequence ID" value="OYN89875.1"/>
    <property type="molecule type" value="Genomic_DNA"/>
</dbReference>
<proteinExistence type="predicted"/>
<organism evidence="7 8">
    <name type="scientific">Parenemella sanctibonifatiensis</name>
    <dbReference type="NCBI Taxonomy" id="2016505"/>
    <lineage>
        <taxon>Bacteria</taxon>
        <taxon>Bacillati</taxon>
        <taxon>Actinomycetota</taxon>
        <taxon>Actinomycetes</taxon>
        <taxon>Propionibacteriales</taxon>
        <taxon>Propionibacteriaceae</taxon>
        <taxon>Parenemella</taxon>
    </lineage>
</organism>
<feature type="transmembrane region" description="Helical" evidence="5">
    <location>
        <begin position="67"/>
        <end position="89"/>
    </location>
</feature>
<name>A0A255EJT0_9ACTN</name>
<evidence type="ECO:0000313" key="7">
    <source>
        <dbReference type="EMBL" id="OYN89875.1"/>
    </source>
</evidence>
<feature type="transmembrane region" description="Helical" evidence="5">
    <location>
        <begin position="148"/>
        <end position="168"/>
    </location>
</feature>
<evidence type="ECO:0000313" key="8">
    <source>
        <dbReference type="Proteomes" id="UP000216300"/>
    </source>
</evidence>
<feature type="transmembrane region" description="Helical" evidence="5">
    <location>
        <begin position="218"/>
        <end position="237"/>
    </location>
</feature>
<feature type="transmembrane region" description="Helical" evidence="5">
    <location>
        <begin position="38"/>
        <end position="55"/>
    </location>
</feature>
<dbReference type="AlphaFoldDB" id="A0A255EJT0"/>
<evidence type="ECO:0000259" key="6">
    <source>
        <dbReference type="Pfam" id="PF01061"/>
    </source>
</evidence>
<dbReference type="GO" id="GO:0016020">
    <property type="term" value="C:membrane"/>
    <property type="evidence" value="ECO:0007669"/>
    <property type="project" value="UniProtKB-SubCell"/>
</dbReference>
<dbReference type="InterPro" id="IPR051784">
    <property type="entry name" value="Nod_factor_ABC_transporter"/>
</dbReference>
<keyword evidence="3 5" id="KW-1133">Transmembrane helix</keyword>
<gene>
    <name evidence="7" type="ORF">CGZ91_10240</name>
</gene>
<protein>
    <submittedName>
        <fullName evidence="7">ABC transporter permease</fullName>
    </submittedName>
</protein>
<feature type="transmembrane region" description="Helical" evidence="5">
    <location>
        <begin position="175"/>
        <end position="198"/>
    </location>
</feature>
<keyword evidence="2 5" id="KW-0812">Transmembrane</keyword>
<feature type="transmembrane region" description="Helical" evidence="5">
    <location>
        <begin position="110"/>
        <end position="136"/>
    </location>
</feature>
<dbReference type="RefSeq" id="WP_094454886.1">
    <property type="nucleotide sequence ID" value="NZ_NMVJ01000008.1"/>
</dbReference>
<evidence type="ECO:0000256" key="3">
    <source>
        <dbReference type="ARBA" id="ARBA00022989"/>
    </source>
</evidence>
<reference evidence="7 8" key="1">
    <citation type="submission" date="2017-07" db="EMBL/GenBank/DDBJ databases">
        <title>Draft whole genome sequences of clinical Proprionibacteriaceae strains.</title>
        <authorList>
            <person name="Bernier A.-M."/>
            <person name="Bernard K."/>
            <person name="Domingo M.-C."/>
        </authorList>
    </citation>
    <scope>NUCLEOTIDE SEQUENCE [LARGE SCALE GENOMIC DNA]</scope>
    <source>
        <strain evidence="7 8">NML 150081</strain>
    </source>
</reference>
<evidence type="ECO:0000256" key="5">
    <source>
        <dbReference type="SAM" id="Phobius"/>
    </source>
</evidence>
<feature type="domain" description="ABC-2 type transporter transmembrane" evidence="6">
    <location>
        <begin position="27"/>
        <end position="179"/>
    </location>
</feature>
<evidence type="ECO:0000256" key="2">
    <source>
        <dbReference type="ARBA" id="ARBA00022692"/>
    </source>
</evidence>
<dbReference type="PANTHER" id="PTHR43229:SF2">
    <property type="entry name" value="NODULATION PROTEIN J"/>
    <property type="match status" value="1"/>
</dbReference>
<evidence type="ECO:0000256" key="4">
    <source>
        <dbReference type="ARBA" id="ARBA00023136"/>
    </source>
</evidence>
<evidence type="ECO:0000256" key="1">
    <source>
        <dbReference type="ARBA" id="ARBA00004141"/>
    </source>
</evidence>
<dbReference type="PANTHER" id="PTHR43229">
    <property type="entry name" value="NODULATION PROTEIN J"/>
    <property type="match status" value="1"/>
</dbReference>
<dbReference type="InterPro" id="IPR013525">
    <property type="entry name" value="ABC2_TM"/>
</dbReference>
<keyword evidence="8" id="KW-1185">Reference proteome</keyword>
<dbReference type="Pfam" id="PF01061">
    <property type="entry name" value="ABC2_membrane"/>
    <property type="match status" value="1"/>
</dbReference>
<dbReference type="Proteomes" id="UP000216300">
    <property type="component" value="Unassembled WGS sequence"/>
</dbReference>
<comment type="subcellular location">
    <subcellularLocation>
        <location evidence="1">Membrane</location>
        <topology evidence="1">Multi-pass membrane protein</topology>
    </subcellularLocation>
</comment>
<dbReference type="GO" id="GO:0140359">
    <property type="term" value="F:ABC-type transporter activity"/>
    <property type="evidence" value="ECO:0007669"/>
    <property type="project" value="InterPro"/>
</dbReference>
<keyword evidence="4 5" id="KW-0472">Membrane</keyword>
<sequence length="245" mass="25565">MSVDLDLSPAPAPAPRGALIRLHAATEAMLLLRNGEQLLLALVIPVAALLLGQYWGPLIGLSLAELAPTVLALAVWSTAFTSLAIATGFERRYAVLERLAATPLRRAGIIVGKALGFAVVALGQLALLAVIALVLGWRPQPHPAQVPIALLVLVLAALAYAGAALCLAGTLRAEITLALANLIYLAALPTLVIDTAWLSVLPTTALAQALRGLALGQLTWLPLIVTAVWAAAMGLLARKVFRWTS</sequence>
<accession>A0A255EJT0</accession>